<keyword evidence="10 14" id="KW-0479">Metal-binding</keyword>
<dbReference type="GO" id="GO:0003723">
    <property type="term" value="F:RNA binding"/>
    <property type="evidence" value="ECO:0007669"/>
    <property type="project" value="UniProtKB-UniRule"/>
</dbReference>
<comment type="subcellular location">
    <subcellularLocation>
        <location evidence="4 14">Cytoplasm</location>
    </subcellularLocation>
</comment>
<evidence type="ECO:0000256" key="11">
    <source>
        <dbReference type="ARBA" id="ARBA00022759"/>
    </source>
</evidence>
<keyword evidence="8 14" id="KW-0963">Cytoplasm</keyword>
<dbReference type="InterPro" id="IPR001352">
    <property type="entry name" value="RNase_HII/HIII"/>
</dbReference>
<comment type="cofactor">
    <cofactor evidence="14 15">
        <name>Mn(2+)</name>
        <dbReference type="ChEBI" id="CHEBI:29035"/>
    </cofactor>
    <cofactor evidence="14 15">
        <name>Mg(2+)</name>
        <dbReference type="ChEBI" id="CHEBI:18420"/>
    </cofactor>
    <text evidence="14 15">Manganese or magnesium. Binds 1 divalent metal ion per monomer in the absence of substrate. May bind a second metal ion after substrate binding.</text>
</comment>
<evidence type="ECO:0000313" key="18">
    <source>
        <dbReference type="EMBL" id="PIZ36882.1"/>
    </source>
</evidence>
<dbReference type="InterPro" id="IPR036397">
    <property type="entry name" value="RNaseH_sf"/>
</dbReference>
<accession>A0A2M7T6R3</accession>
<dbReference type="Gene3D" id="3.30.420.10">
    <property type="entry name" value="Ribonuclease H-like superfamily/Ribonuclease H"/>
    <property type="match status" value="1"/>
</dbReference>
<feature type="binding site" evidence="14 15">
    <location>
        <position position="81"/>
    </location>
    <ligand>
        <name>a divalent metal cation</name>
        <dbReference type="ChEBI" id="CHEBI:60240"/>
    </ligand>
</feature>
<dbReference type="SUPFAM" id="SSF53098">
    <property type="entry name" value="Ribonuclease H-like"/>
    <property type="match status" value="1"/>
</dbReference>
<evidence type="ECO:0000256" key="13">
    <source>
        <dbReference type="ARBA" id="ARBA00023211"/>
    </source>
</evidence>
<evidence type="ECO:0000256" key="2">
    <source>
        <dbReference type="ARBA" id="ARBA00001946"/>
    </source>
</evidence>
<evidence type="ECO:0000256" key="15">
    <source>
        <dbReference type="PROSITE-ProRule" id="PRU01319"/>
    </source>
</evidence>
<evidence type="ECO:0000256" key="9">
    <source>
        <dbReference type="ARBA" id="ARBA00022722"/>
    </source>
</evidence>
<evidence type="ECO:0000256" key="5">
    <source>
        <dbReference type="ARBA" id="ARBA00007383"/>
    </source>
</evidence>
<evidence type="ECO:0000256" key="12">
    <source>
        <dbReference type="ARBA" id="ARBA00022801"/>
    </source>
</evidence>
<dbReference type="RefSeq" id="WP_286677428.1">
    <property type="nucleotide sequence ID" value="NZ_MNXI01000004.1"/>
</dbReference>
<evidence type="ECO:0000256" key="3">
    <source>
        <dbReference type="ARBA" id="ARBA00004065"/>
    </source>
</evidence>
<comment type="cofactor">
    <cofactor evidence="2">
        <name>Mg(2+)</name>
        <dbReference type="ChEBI" id="CHEBI:18420"/>
    </cofactor>
</comment>
<gene>
    <name evidence="14" type="primary">rnhB</name>
    <name evidence="18" type="ORF">COY37_07960</name>
</gene>
<feature type="binding site" evidence="14 15">
    <location>
        <position position="82"/>
    </location>
    <ligand>
        <name>a divalent metal cation</name>
        <dbReference type="ChEBI" id="CHEBI:60240"/>
    </ligand>
</feature>
<dbReference type="Pfam" id="PF01351">
    <property type="entry name" value="RNase_HII"/>
    <property type="match status" value="1"/>
</dbReference>
<reference evidence="19" key="1">
    <citation type="submission" date="2017-09" db="EMBL/GenBank/DDBJ databases">
        <title>Depth-based differentiation of microbial function through sediment-hosted aquifers and enrichment of novel symbionts in the deep terrestrial subsurface.</title>
        <authorList>
            <person name="Probst A.J."/>
            <person name="Ladd B."/>
            <person name="Jarett J.K."/>
            <person name="Geller-Mcgrath D.E."/>
            <person name="Sieber C.M.K."/>
            <person name="Emerson J.B."/>
            <person name="Anantharaman K."/>
            <person name="Thomas B.C."/>
            <person name="Malmstrom R."/>
            <person name="Stieglmeier M."/>
            <person name="Klingl A."/>
            <person name="Woyke T."/>
            <person name="Ryan C.M."/>
            <person name="Banfield J.F."/>
        </authorList>
    </citation>
    <scope>NUCLEOTIDE SEQUENCE [LARGE SCALE GENOMIC DNA]</scope>
</reference>
<keyword evidence="13 14" id="KW-0464">Manganese</keyword>
<evidence type="ECO:0000256" key="7">
    <source>
        <dbReference type="ARBA" id="ARBA00019179"/>
    </source>
</evidence>
<dbReference type="PANTHER" id="PTHR10954">
    <property type="entry name" value="RIBONUCLEASE H2 SUBUNIT A"/>
    <property type="match status" value="1"/>
</dbReference>
<comment type="similarity">
    <text evidence="5 14 16">Belongs to the RNase HII family.</text>
</comment>
<dbReference type="EMBL" id="PFNG01000184">
    <property type="protein sequence ID" value="PIZ36882.1"/>
    <property type="molecule type" value="Genomic_DNA"/>
</dbReference>
<comment type="caution">
    <text evidence="18">The sequence shown here is derived from an EMBL/GenBank/DDBJ whole genome shotgun (WGS) entry which is preliminary data.</text>
</comment>
<keyword evidence="11 14" id="KW-0255">Endonuclease</keyword>
<dbReference type="GO" id="GO:0004523">
    <property type="term" value="F:RNA-DNA hybrid ribonuclease activity"/>
    <property type="evidence" value="ECO:0007669"/>
    <property type="project" value="UniProtKB-UniRule"/>
</dbReference>
<dbReference type="NCBIfam" id="NF000595">
    <property type="entry name" value="PRK00015.1-3"/>
    <property type="match status" value="1"/>
</dbReference>
<dbReference type="InterPro" id="IPR024567">
    <property type="entry name" value="RNase_HII/HIII_dom"/>
</dbReference>
<evidence type="ECO:0000256" key="8">
    <source>
        <dbReference type="ARBA" id="ARBA00022490"/>
    </source>
</evidence>
<keyword evidence="12 14" id="KW-0378">Hydrolase</keyword>
<feature type="domain" description="RNase H type-2" evidence="17">
    <location>
        <begin position="75"/>
        <end position="264"/>
    </location>
</feature>
<evidence type="ECO:0000256" key="6">
    <source>
        <dbReference type="ARBA" id="ARBA00012180"/>
    </source>
</evidence>
<organism evidence="18 19">
    <name type="scientific">Candidatus Aquicultor secundus</name>
    <dbReference type="NCBI Taxonomy" id="1973895"/>
    <lineage>
        <taxon>Bacteria</taxon>
        <taxon>Bacillati</taxon>
        <taxon>Actinomycetota</taxon>
        <taxon>Candidatus Aquicultoria</taxon>
        <taxon>Candidatus Aquicultorales</taxon>
        <taxon>Candidatus Aquicultoraceae</taxon>
        <taxon>Candidatus Aquicultor</taxon>
    </lineage>
</organism>
<name>A0A2M7T6R3_9ACTN</name>
<evidence type="ECO:0000313" key="19">
    <source>
        <dbReference type="Proteomes" id="UP000230956"/>
    </source>
</evidence>
<dbReference type="HAMAP" id="MF_00052_B">
    <property type="entry name" value="RNase_HII_B"/>
    <property type="match status" value="1"/>
</dbReference>
<evidence type="ECO:0000256" key="4">
    <source>
        <dbReference type="ARBA" id="ARBA00004496"/>
    </source>
</evidence>
<dbReference type="GO" id="GO:0032299">
    <property type="term" value="C:ribonuclease H2 complex"/>
    <property type="evidence" value="ECO:0007669"/>
    <property type="project" value="TreeGrafter"/>
</dbReference>
<evidence type="ECO:0000256" key="16">
    <source>
        <dbReference type="RuleBase" id="RU003515"/>
    </source>
</evidence>
<dbReference type="GO" id="GO:0006298">
    <property type="term" value="P:mismatch repair"/>
    <property type="evidence" value="ECO:0007669"/>
    <property type="project" value="TreeGrafter"/>
</dbReference>
<proteinExistence type="inferred from homology"/>
<comment type="catalytic activity">
    <reaction evidence="1 14 15 16">
        <text>Endonucleolytic cleavage to 5'-phosphomonoester.</text>
        <dbReference type="EC" id="3.1.26.4"/>
    </reaction>
</comment>
<dbReference type="InterPro" id="IPR012337">
    <property type="entry name" value="RNaseH-like_sf"/>
</dbReference>
<evidence type="ECO:0000256" key="10">
    <source>
        <dbReference type="ARBA" id="ARBA00022723"/>
    </source>
</evidence>
<dbReference type="GO" id="GO:0030145">
    <property type="term" value="F:manganese ion binding"/>
    <property type="evidence" value="ECO:0007669"/>
    <property type="project" value="UniProtKB-UniRule"/>
</dbReference>
<dbReference type="Proteomes" id="UP000230956">
    <property type="component" value="Unassembled WGS sequence"/>
</dbReference>
<feature type="binding site" evidence="14 15">
    <location>
        <position position="173"/>
    </location>
    <ligand>
        <name>a divalent metal cation</name>
        <dbReference type="ChEBI" id="CHEBI:60240"/>
    </ligand>
</feature>
<dbReference type="PANTHER" id="PTHR10954:SF18">
    <property type="entry name" value="RIBONUCLEASE HII"/>
    <property type="match status" value="1"/>
</dbReference>
<evidence type="ECO:0000259" key="17">
    <source>
        <dbReference type="PROSITE" id="PS51975"/>
    </source>
</evidence>
<dbReference type="GO" id="GO:0043137">
    <property type="term" value="P:DNA replication, removal of RNA primer"/>
    <property type="evidence" value="ECO:0007669"/>
    <property type="project" value="TreeGrafter"/>
</dbReference>
<evidence type="ECO:0000256" key="1">
    <source>
        <dbReference type="ARBA" id="ARBA00000077"/>
    </source>
</evidence>
<sequence>MDFSKYTIAEIKTMLDQAGASERARLVSRLGNDPRQGVQRIVTSYHNEIKRFEAEDMRQKELSKYERAIHKQGFTLVAGADEAGRGALAGPIVAAAVILPKNAKIHGLRDSKLLSAEQREDLYGKIVNVAVAWKAARIEHHQIDAHGIQWANLQSLERAILGLEPGPDYVLLDAFDIKTLEIPHLAIVKGDRLSLSIAAASVIAKVTRDRIMREYHKDYPAYGFDRHKGYGTQPHIRALEECGISPIHRTCFMPVAGYEQLGLM</sequence>
<dbReference type="NCBIfam" id="NF000594">
    <property type="entry name" value="PRK00015.1-1"/>
    <property type="match status" value="1"/>
</dbReference>
<dbReference type="GO" id="GO:0005737">
    <property type="term" value="C:cytoplasm"/>
    <property type="evidence" value="ECO:0007669"/>
    <property type="project" value="UniProtKB-SubCell"/>
</dbReference>
<dbReference type="AlphaFoldDB" id="A0A2M7T6R3"/>
<dbReference type="EC" id="3.1.26.4" evidence="6 14"/>
<comment type="function">
    <text evidence="3 14 16">Endonuclease that specifically degrades the RNA of RNA-DNA hybrids.</text>
</comment>
<evidence type="ECO:0000256" key="14">
    <source>
        <dbReference type="HAMAP-Rule" id="MF_00052"/>
    </source>
</evidence>
<dbReference type="InterPro" id="IPR022898">
    <property type="entry name" value="RNase_HII"/>
</dbReference>
<dbReference type="CDD" id="cd07182">
    <property type="entry name" value="RNase_HII_bacteria_HII_like"/>
    <property type="match status" value="1"/>
</dbReference>
<keyword evidence="9 14" id="KW-0540">Nuclease</keyword>
<protein>
    <recommendedName>
        <fullName evidence="7 14">Ribonuclease HII</fullName>
        <shortName evidence="14">RNase HII</shortName>
        <ecNumber evidence="6 14">3.1.26.4</ecNumber>
    </recommendedName>
</protein>
<dbReference type="PROSITE" id="PS51975">
    <property type="entry name" value="RNASE_H_2"/>
    <property type="match status" value="1"/>
</dbReference>